<protein>
    <submittedName>
        <fullName evidence="2">Ketosteroid isomerase-like enzyme</fullName>
    </submittedName>
</protein>
<gene>
    <name evidence="2" type="ORF">Cha6605_2248</name>
</gene>
<reference evidence="2 3" key="1">
    <citation type="submission" date="2012-05" db="EMBL/GenBank/DDBJ databases">
        <title>Finished chromosome of genome of Chamaesiphon sp. PCC 6605.</title>
        <authorList>
            <consortium name="US DOE Joint Genome Institute"/>
            <person name="Gugger M."/>
            <person name="Coursin T."/>
            <person name="Rippka R."/>
            <person name="Tandeau De Marsac N."/>
            <person name="Huntemann M."/>
            <person name="Wei C.-L."/>
            <person name="Han J."/>
            <person name="Detter J.C."/>
            <person name="Han C."/>
            <person name="Tapia R."/>
            <person name="Chen A."/>
            <person name="Kyrpides N."/>
            <person name="Mavromatis K."/>
            <person name="Markowitz V."/>
            <person name="Szeto E."/>
            <person name="Ivanova N."/>
            <person name="Pagani I."/>
            <person name="Pati A."/>
            <person name="Goodwin L."/>
            <person name="Nordberg H.P."/>
            <person name="Cantor M.N."/>
            <person name="Hua S.X."/>
            <person name="Woyke T."/>
            <person name="Kerfeld C.A."/>
        </authorList>
    </citation>
    <scope>NUCLEOTIDE SEQUENCE [LARGE SCALE GENOMIC DNA]</scope>
    <source>
        <strain evidence="3">ATCC 27169 / PCC 6605</strain>
    </source>
</reference>
<evidence type="ECO:0000313" key="3">
    <source>
        <dbReference type="Proteomes" id="UP000010366"/>
    </source>
</evidence>
<evidence type="ECO:0000313" key="2">
    <source>
        <dbReference type="EMBL" id="AFY93331.1"/>
    </source>
</evidence>
<accession>K9UG03</accession>
<sequence length="156" mass="17547">MNPQSLAEDIANPIQQTAAANAALMRGDIDGYLALTQHAEDYTLMSPFGGEPTHGFDLSRRFEMGRFFNSGTFDQEVVTTYTTSDCAVLVTIRQSRRYANERVCAEVGGLPKQDWSLRVTQVFRRAEDRWQLVNRRRSAGERDRFAAGCCARTGRC</sequence>
<dbReference type="SUPFAM" id="SSF54427">
    <property type="entry name" value="NTF2-like"/>
    <property type="match status" value="1"/>
</dbReference>
<dbReference type="EMBL" id="CP003600">
    <property type="protein sequence ID" value="AFY93331.1"/>
    <property type="molecule type" value="Genomic_DNA"/>
</dbReference>
<dbReference type="Pfam" id="PF14534">
    <property type="entry name" value="DUF4440"/>
    <property type="match status" value="1"/>
</dbReference>
<dbReference type="AlphaFoldDB" id="K9UG03"/>
<dbReference type="eggNOG" id="COG4319">
    <property type="taxonomic scope" value="Bacteria"/>
</dbReference>
<feature type="domain" description="DUF4440" evidence="1">
    <location>
        <begin position="18"/>
        <end position="132"/>
    </location>
</feature>
<dbReference type="InterPro" id="IPR032710">
    <property type="entry name" value="NTF2-like_dom_sf"/>
</dbReference>
<dbReference type="KEGG" id="cmp:Cha6605_2248"/>
<keyword evidence="3" id="KW-1185">Reference proteome</keyword>
<organism evidence="2 3">
    <name type="scientific">Chamaesiphon minutus (strain ATCC 27169 / PCC 6605)</name>
    <dbReference type="NCBI Taxonomy" id="1173020"/>
    <lineage>
        <taxon>Bacteria</taxon>
        <taxon>Bacillati</taxon>
        <taxon>Cyanobacteriota</taxon>
        <taxon>Cyanophyceae</taxon>
        <taxon>Gomontiellales</taxon>
        <taxon>Chamaesiphonaceae</taxon>
        <taxon>Chamaesiphon</taxon>
    </lineage>
</organism>
<dbReference type="GO" id="GO:0016853">
    <property type="term" value="F:isomerase activity"/>
    <property type="evidence" value="ECO:0007669"/>
    <property type="project" value="UniProtKB-KW"/>
</dbReference>
<dbReference type="InterPro" id="IPR027843">
    <property type="entry name" value="DUF4440"/>
</dbReference>
<dbReference type="STRING" id="1173020.Cha6605_2248"/>
<dbReference type="RefSeq" id="WP_015159482.1">
    <property type="nucleotide sequence ID" value="NC_019697.1"/>
</dbReference>
<dbReference type="Gene3D" id="3.10.450.50">
    <property type="match status" value="1"/>
</dbReference>
<evidence type="ECO:0000259" key="1">
    <source>
        <dbReference type="Pfam" id="PF14534"/>
    </source>
</evidence>
<dbReference type="HOGENOM" id="CLU_108368_0_0_3"/>
<name>K9UG03_CHAP6</name>
<proteinExistence type="predicted"/>
<keyword evidence="2" id="KW-0413">Isomerase</keyword>
<dbReference type="Proteomes" id="UP000010366">
    <property type="component" value="Chromosome"/>
</dbReference>